<evidence type="ECO:0000313" key="2">
    <source>
        <dbReference type="Proteomes" id="UP001472677"/>
    </source>
</evidence>
<keyword evidence="2" id="KW-1185">Reference proteome</keyword>
<reference evidence="1 2" key="1">
    <citation type="journal article" date="2024" name="G3 (Bethesda)">
        <title>Genome assembly of Hibiscus sabdariffa L. provides insights into metabolisms of medicinal natural products.</title>
        <authorList>
            <person name="Kim T."/>
        </authorList>
    </citation>
    <scope>NUCLEOTIDE SEQUENCE [LARGE SCALE GENOMIC DNA]</scope>
    <source>
        <strain evidence="1">TK-2024</strain>
        <tissue evidence="1">Old leaves</tissue>
    </source>
</reference>
<proteinExistence type="predicted"/>
<dbReference type="EMBL" id="JBBPBM010000076">
    <property type="protein sequence ID" value="KAK8511955.1"/>
    <property type="molecule type" value="Genomic_DNA"/>
</dbReference>
<comment type="caution">
    <text evidence="1">The sequence shown here is derived from an EMBL/GenBank/DDBJ whole genome shotgun (WGS) entry which is preliminary data.</text>
</comment>
<evidence type="ECO:0008006" key="3">
    <source>
        <dbReference type="Google" id="ProtNLM"/>
    </source>
</evidence>
<sequence>MVAFRHGLCLWLPLSFDIVVYVLPAPVLCGRYMAMAWTMINFDSLVDFSVISNALWLISYLNGCLYLCDFSTVDEAYAVDSRANNCILLKLSRSLTAIYVDVGGRQQHYRSGLGAHDGSFRCNEICSMIRLSPLNSLMPELSVTWIHTGG</sequence>
<organism evidence="1 2">
    <name type="scientific">Hibiscus sabdariffa</name>
    <name type="common">roselle</name>
    <dbReference type="NCBI Taxonomy" id="183260"/>
    <lineage>
        <taxon>Eukaryota</taxon>
        <taxon>Viridiplantae</taxon>
        <taxon>Streptophyta</taxon>
        <taxon>Embryophyta</taxon>
        <taxon>Tracheophyta</taxon>
        <taxon>Spermatophyta</taxon>
        <taxon>Magnoliopsida</taxon>
        <taxon>eudicotyledons</taxon>
        <taxon>Gunneridae</taxon>
        <taxon>Pentapetalae</taxon>
        <taxon>rosids</taxon>
        <taxon>malvids</taxon>
        <taxon>Malvales</taxon>
        <taxon>Malvaceae</taxon>
        <taxon>Malvoideae</taxon>
        <taxon>Hibiscus</taxon>
    </lineage>
</organism>
<dbReference type="Proteomes" id="UP001472677">
    <property type="component" value="Unassembled WGS sequence"/>
</dbReference>
<gene>
    <name evidence="1" type="ORF">V6N12_074644</name>
</gene>
<name>A0ABR2BY11_9ROSI</name>
<accession>A0ABR2BY11</accession>
<protein>
    <recommendedName>
        <fullName evidence="3">Secreted protein</fullName>
    </recommendedName>
</protein>
<evidence type="ECO:0000313" key="1">
    <source>
        <dbReference type="EMBL" id="KAK8511955.1"/>
    </source>
</evidence>